<evidence type="ECO:0000256" key="2">
    <source>
        <dbReference type="ARBA" id="ARBA00022723"/>
    </source>
</evidence>
<dbReference type="Gene3D" id="1.10.490.10">
    <property type="entry name" value="Globins"/>
    <property type="match status" value="1"/>
</dbReference>
<dbReference type="InterPro" id="IPR009050">
    <property type="entry name" value="Globin-like_sf"/>
</dbReference>
<protein>
    <submittedName>
        <fullName evidence="7">Globin family profile domain-containing protein</fullName>
    </submittedName>
</protein>
<evidence type="ECO:0000256" key="3">
    <source>
        <dbReference type="ARBA" id="ARBA00023004"/>
    </source>
</evidence>
<dbReference type="AlphaFoldDB" id="A0A915J808"/>
<feature type="compositionally biased region" description="Low complexity" evidence="4">
    <location>
        <begin position="1"/>
        <end position="11"/>
    </location>
</feature>
<accession>A0A915J808</accession>
<keyword evidence="3" id="KW-0408">Iron</keyword>
<dbReference type="GO" id="GO:0020037">
    <property type="term" value="F:heme binding"/>
    <property type="evidence" value="ECO:0007669"/>
    <property type="project" value="InterPro"/>
</dbReference>
<dbReference type="InterPro" id="IPR012292">
    <property type="entry name" value="Globin/Proto"/>
</dbReference>
<organism evidence="6 7">
    <name type="scientific">Romanomermis culicivorax</name>
    <name type="common">Nematode worm</name>
    <dbReference type="NCBI Taxonomy" id="13658"/>
    <lineage>
        <taxon>Eukaryota</taxon>
        <taxon>Metazoa</taxon>
        <taxon>Ecdysozoa</taxon>
        <taxon>Nematoda</taxon>
        <taxon>Enoplea</taxon>
        <taxon>Dorylaimia</taxon>
        <taxon>Mermithida</taxon>
        <taxon>Mermithoidea</taxon>
        <taxon>Mermithidae</taxon>
        <taxon>Romanomermis</taxon>
    </lineage>
</organism>
<evidence type="ECO:0000313" key="6">
    <source>
        <dbReference type="Proteomes" id="UP000887565"/>
    </source>
</evidence>
<dbReference type="PROSITE" id="PS01033">
    <property type="entry name" value="GLOBIN"/>
    <property type="match status" value="1"/>
</dbReference>
<feature type="region of interest" description="Disordered" evidence="4">
    <location>
        <begin position="83"/>
        <end position="118"/>
    </location>
</feature>
<feature type="region of interest" description="Disordered" evidence="4">
    <location>
        <begin position="1"/>
        <end position="21"/>
    </location>
</feature>
<feature type="region of interest" description="Disordered" evidence="4">
    <location>
        <begin position="445"/>
        <end position="472"/>
    </location>
</feature>
<keyword evidence="6" id="KW-1185">Reference proteome</keyword>
<dbReference type="InterPro" id="IPR050532">
    <property type="entry name" value="Globin-like_OT"/>
</dbReference>
<evidence type="ECO:0000313" key="7">
    <source>
        <dbReference type="WBParaSite" id="nRc.2.0.1.t22603-RA"/>
    </source>
</evidence>
<dbReference type="SUPFAM" id="SSF46458">
    <property type="entry name" value="Globin-like"/>
    <property type="match status" value="1"/>
</dbReference>
<proteinExistence type="predicted"/>
<dbReference type="Proteomes" id="UP000887565">
    <property type="component" value="Unplaced"/>
</dbReference>
<feature type="compositionally biased region" description="Polar residues" evidence="4">
    <location>
        <begin position="96"/>
        <end position="105"/>
    </location>
</feature>
<feature type="domain" description="Globin" evidence="5">
    <location>
        <begin position="187"/>
        <end position="348"/>
    </location>
</feature>
<dbReference type="GO" id="GO:0046872">
    <property type="term" value="F:metal ion binding"/>
    <property type="evidence" value="ECO:0007669"/>
    <property type="project" value="UniProtKB-KW"/>
</dbReference>
<evidence type="ECO:0000259" key="5">
    <source>
        <dbReference type="PROSITE" id="PS01033"/>
    </source>
</evidence>
<reference evidence="7" key="1">
    <citation type="submission" date="2022-11" db="UniProtKB">
        <authorList>
            <consortium name="WormBaseParasite"/>
        </authorList>
    </citation>
    <scope>IDENTIFICATION</scope>
</reference>
<evidence type="ECO:0000256" key="4">
    <source>
        <dbReference type="SAM" id="MobiDB-lite"/>
    </source>
</evidence>
<dbReference type="WBParaSite" id="nRc.2.0.1.t22603-RA">
    <property type="protein sequence ID" value="nRc.2.0.1.t22603-RA"/>
    <property type="gene ID" value="nRc.2.0.1.g22603"/>
</dbReference>
<dbReference type="PANTHER" id="PTHR46458:SF21">
    <property type="entry name" value="GLOBIN DOMAIN-CONTAINING PROTEIN"/>
    <property type="match status" value="1"/>
</dbReference>
<evidence type="ECO:0000256" key="1">
    <source>
        <dbReference type="ARBA" id="ARBA00022617"/>
    </source>
</evidence>
<keyword evidence="2" id="KW-0479">Metal-binding</keyword>
<dbReference type="GO" id="GO:0019825">
    <property type="term" value="F:oxygen binding"/>
    <property type="evidence" value="ECO:0007669"/>
    <property type="project" value="InterPro"/>
</dbReference>
<keyword evidence="1" id="KW-0349">Heme</keyword>
<dbReference type="PANTHER" id="PTHR46458">
    <property type="entry name" value="BLR2807 PROTEIN"/>
    <property type="match status" value="1"/>
</dbReference>
<name>A0A915J808_ROMCU</name>
<sequence length="472" mass="50166">MGNDQSSSTTAGGVGGSSSGRAVSASAILNPSNPKECELLQVFVFYSKNLTFKLESEGINSKDHYCSRKATLFRLSSGKRKVVPPQMGLSLDRNDSTFPGTSPSRSPRPIGQSASNSAASAAGCKSSSASTAAVLHRQKTSMSVGAAASSTSNISASSVAPTTSGSLMMLGPTSPTGGQGTLASALSLSPYQIQLIIQSWPKIQQQMVGSSASNTNSMGGLFRRLCAKNAQCRQCFQKMSILEGFAPKVGRSPDVYKEHGRMLCDLFNEAVNGMNEPVANIVAVCRDYGAKHVGLASDGFRYSSFDDLSEILVEAMSKLDVIRKHRELSKAWTAVITFITETIKDAFKTAVRKASSAPSVAAVGSTSNVYQAAATSPPSSSLAGLRVDLQQQQRSRSYMDLDRGIDGGDIGVLSPSSSVAVNYRQVTYNSETDDDDLMHRMKKISFSDKQQRPVGRQVSSSVAPRIPAEYEK</sequence>
<dbReference type="InterPro" id="IPR000971">
    <property type="entry name" value="Globin"/>
</dbReference>